<dbReference type="InterPro" id="IPR006089">
    <property type="entry name" value="Acyl-CoA_DH_CS"/>
</dbReference>
<comment type="similarity">
    <text evidence="2 6">Belongs to the acyl-CoA dehydrogenase family.</text>
</comment>
<protein>
    <recommendedName>
        <fullName evidence="9">Acyl-CoA dehydrogenase</fullName>
    </recommendedName>
</protein>
<dbReference type="GO" id="GO:0003995">
    <property type="term" value="F:acyl-CoA dehydrogenase activity"/>
    <property type="evidence" value="ECO:0007669"/>
    <property type="project" value="InterPro"/>
</dbReference>
<dbReference type="InterPro" id="IPR036250">
    <property type="entry name" value="AcylCo_DH-like_C"/>
</dbReference>
<dbReference type="Pfam" id="PF02771">
    <property type="entry name" value="Acyl-CoA_dh_N"/>
    <property type="match status" value="1"/>
</dbReference>
<dbReference type="STRING" id="1235591.CAK95_14950"/>
<dbReference type="InterPro" id="IPR009075">
    <property type="entry name" value="AcylCo_DH/oxidase_C"/>
</dbReference>
<dbReference type="FunFam" id="1.20.140.10:FF:000001">
    <property type="entry name" value="Acyl-CoA dehydrogenase"/>
    <property type="match status" value="1"/>
</dbReference>
<dbReference type="KEGG" id="psin:CAK95_14950"/>
<gene>
    <name evidence="7" type="ORF">CAK95_14950</name>
</gene>
<dbReference type="OrthoDB" id="9775090at2"/>
<dbReference type="InterPro" id="IPR009100">
    <property type="entry name" value="AcylCoA_DH/oxidase_NM_dom_sf"/>
</dbReference>
<dbReference type="EMBL" id="CP021112">
    <property type="protein sequence ID" value="ARQ00226.1"/>
    <property type="molecule type" value="Genomic_DNA"/>
</dbReference>
<dbReference type="Gene3D" id="1.20.140.10">
    <property type="entry name" value="Butyryl-CoA Dehydrogenase, subunit A, domain 3"/>
    <property type="match status" value="1"/>
</dbReference>
<dbReference type="SUPFAM" id="SSF56645">
    <property type="entry name" value="Acyl-CoA dehydrogenase NM domain-like"/>
    <property type="match status" value="1"/>
</dbReference>
<evidence type="ECO:0000256" key="5">
    <source>
        <dbReference type="ARBA" id="ARBA00023002"/>
    </source>
</evidence>
<keyword evidence="5 6" id="KW-0560">Oxidoreductase</keyword>
<name>A0A1W6ZSF8_9HYPH</name>
<dbReference type="GO" id="GO:0050660">
    <property type="term" value="F:flavin adenine dinucleotide binding"/>
    <property type="evidence" value="ECO:0007669"/>
    <property type="project" value="InterPro"/>
</dbReference>
<dbReference type="PROSITE" id="PS00072">
    <property type="entry name" value="ACYL_COA_DH_1"/>
    <property type="match status" value="1"/>
</dbReference>
<evidence type="ECO:0000313" key="7">
    <source>
        <dbReference type="EMBL" id="ARQ00226.1"/>
    </source>
</evidence>
<dbReference type="InterPro" id="IPR006091">
    <property type="entry name" value="Acyl-CoA_Oxase/DH_mid-dom"/>
</dbReference>
<dbReference type="PANTHER" id="PTHR43884">
    <property type="entry name" value="ACYL-COA DEHYDROGENASE"/>
    <property type="match status" value="1"/>
</dbReference>
<dbReference type="PROSITE" id="PS00073">
    <property type="entry name" value="ACYL_COA_DH_2"/>
    <property type="match status" value="1"/>
</dbReference>
<evidence type="ECO:0000313" key="8">
    <source>
        <dbReference type="Proteomes" id="UP000194137"/>
    </source>
</evidence>
<dbReference type="InterPro" id="IPR046373">
    <property type="entry name" value="Acyl-CoA_Oxase/DH_mid-dom_sf"/>
</dbReference>
<evidence type="ECO:0000256" key="3">
    <source>
        <dbReference type="ARBA" id="ARBA00022630"/>
    </source>
</evidence>
<keyword evidence="3 6" id="KW-0285">Flavoprotein</keyword>
<evidence type="ECO:0000256" key="4">
    <source>
        <dbReference type="ARBA" id="ARBA00022827"/>
    </source>
</evidence>
<dbReference type="Gene3D" id="2.40.110.10">
    <property type="entry name" value="Butyryl-CoA Dehydrogenase, subunit A, domain 2"/>
    <property type="match status" value="1"/>
</dbReference>
<sequence length="383" mass="42213">MDFSFSEEQILLRDSVRKLMERVATPEYVAKLDRERAYPHELFEAWTAAGLFGLPFSEDLGGADGNVLDLALVSEEIGRTSADLVMAYAGALFCGLTVARKGSDEQKKAWIPRLINGEIKFSIGISEPDAGSDVGAIRTSARKDGKDWVLNGRKVWQSGAGAKDNVICLYARTDTNAHYRQGMSLFLIENGRPGISMRKLDMLGRYCMGTYEVTLEDVRVPEDQIIGGVNNGWDALLSGLQTERITVAACDVGSAQGVVDLALNYAKERKQFGRPIGHFQSIAHMLADMQTEVEAARSLMYRAAWMVDAGHNAMNEINMAKLFASEVYVKVANMGMQVYGGYGYSMEYPMQRHYRDSRIATVVAGTSQVMRNMIAGGMGLRPQ</sequence>
<dbReference type="RefSeq" id="WP_086088624.1">
    <property type="nucleotide sequence ID" value="NZ_CP021112.1"/>
</dbReference>
<dbReference type="Proteomes" id="UP000194137">
    <property type="component" value="Chromosome"/>
</dbReference>
<dbReference type="InterPro" id="IPR013786">
    <property type="entry name" value="AcylCoA_DH/ox_N"/>
</dbReference>
<evidence type="ECO:0008006" key="9">
    <source>
        <dbReference type="Google" id="ProtNLM"/>
    </source>
</evidence>
<dbReference type="Gene3D" id="1.10.540.10">
    <property type="entry name" value="Acyl-CoA dehydrogenase/oxidase, N-terminal domain"/>
    <property type="match status" value="1"/>
</dbReference>
<dbReference type="PIRSF" id="PIRSF016578">
    <property type="entry name" value="HsaA"/>
    <property type="match status" value="1"/>
</dbReference>
<dbReference type="InterPro" id="IPR037069">
    <property type="entry name" value="AcylCoA_DH/ox_N_sf"/>
</dbReference>
<evidence type="ECO:0000256" key="6">
    <source>
        <dbReference type="RuleBase" id="RU362125"/>
    </source>
</evidence>
<dbReference type="SUPFAM" id="SSF47203">
    <property type="entry name" value="Acyl-CoA dehydrogenase C-terminal domain-like"/>
    <property type="match status" value="1"/>
</dbReference>
<accession>A0A1W6ZSF8</accession>
<keyword evidence="4 6" id="KW-0274">FAD</keyword>
<keyword evidence="8" id="KW-1185">Reference proteome</keyword>
<evidence type="ECO:0000256" key="1">
    <source>
        <dbReference type="ARBA" id="ARBA00001974"/>
    </source>
</evidence>
<dbReference type="Pfam" id="PF00441">
    <property type="entry name" value="Acyl-CoA_dh_1"/>
    <property type="match status" value="1"/>
</dbReference>
<reference evidence="7 8" key="1">
    <citation type="submission" date="2017-05" db="EMBL/GenBank/DDBJ databases">
        <title>Full genome sequence of Pseudorhodoplanes sinuspersici.</title>
        <authorList>
            <person name="Dastgheib S.M.M."/>
            <person name="Shavandi M."/>
            <person name="Tirandaz H."/>
        </authorList>
    </citation>
    <scope>NUCLEOTIDE SEQUENCE [LARGE SCALE GENOMIC DNA]</scope>
    <source>
        <strain evidence="7 8">RIPI110</strain>
    </source>
</reference>
<evidence type="ECO:0000256" key="2">
    <source>
        <dbReference type="ARBA" id="ARBA00009347"/>
    </source>
</evidence>
<organism evidence="7 8">
    <name type="scientific">Pseudorhodoplanes sinuspersici</name>
    <dbReference type="NCBI Taxonomy" id="1235591"/>
    <lineage>
        <taxon>Bacteria</taxon>
        <taxon>Pseudomonadati</taxon>
        <taxon>Pseudomonadota</taxon>
        <taxon>Alphaproteobacteria</taxon>
        <taxon>Hyphomicrobiales</taxon>
        <taxon>Pseudorhodoplanes</taxon>
    </lineage>
</organism>
<dbReference type="Pfam" id="PF02770">
    <property type="entry name" value="Acyl-CoA_dh_M"/>
    <property type="match status" value="1"/>
</dbReference>
<dbReference type="PANTHER" id="PTHR43884:SF12">
    <property type="entry name" value="ISOVALERYL-COA DEHYDROGENASE, MITOCHONDRIAL-RELATED"/>
    <property type="match status" value="1"/>
</dbReference>
<dbReference type="AlphaFoldDB" id="A0A1W6ZSF8"/>
<comment type="cofactor">
    <cofactor evidence="1 6">
        <name>FAD</name>
        <dbReference type="ChEBI" id="CHEBI:57692"/>
    </cofactor>
</comment>
<proteinExistence type="inferred from homology"/>
<dbReference type="FunFam" id="2.40.110.10:FF:000002">
    <property type="entry name" value="Acyl-CoA dehydrogenase fadE12"/>
    <property type="match status" value="1"/>
</dbReference>